<dbReference type="SUPFAM" id="SSF48371">
    <property type="entry name" value="ARM repeat"/>
    <property type="match status" value="1"/>
</dbReference>
<name>A0AAD9QSI1_ACRCE</name>
<evidence type="ECO:0000313" key="1">
    <source>
        <dbReference type="EMBL" id="KAK2566699.1"/>
    </source>
</evidence>
<gene>
    <name evidence="1" type="ORF">P5673_009371</name>
</gene>
<dbReference type="PANTHER" id="PTHR46540">
    <property type="entry name" value="TETRATRICOPEPTIDE REPEAT PROTEIN 12"/>
    <property type="match status" value="1"/>
</dbReference>
<dbReference type="InterPro" id="IPR011989">
    <property type="entry name" value="ARM-like"/>
</dbReference>
<dbReference type="PANTHER" id="PTHR46540:SF1">
    <property type="entry name" value="TETRATRICOPEPTIDE REPEAT PROTEIN 12"/>
    <property type="match status" value="1"/>
</dbReference>
<dbReference type="Gene3D" id="1.25.40.10">
    <property type="entry name" value="Tetratricopeptide repeat domain"/>
    <property type="match status" value="2"/>
</dbReference>
<protein>
    <submittedName>
        <fullName evidence="1">Tetratricopeptide repeat protein 12</fullName>
    </submittedName>
</protein>
<dbReference type="InterPro" id="IPR011990">
    <property type="entry name" value="TPR-like_helical_dom_sf"/>
</dbReference>
<dbReference type="GO" id="GO:0007288">
    <property type="term" value="P:sperm axoneme assembly"/>
    <property type="evidence" value="ECO:0007669"/>
    <property type="project" value="TreeGrafter"/>
</dbReference>
<dbReference type="EMBL" id="JARQWQ010000016">
    <property type="protein sequence ID" value="KAK2566699.1"/>
    <property type="molecule type" value="Genomic_DNA"/>
</dbReference>
<dbReference type="GO" id="GO:0005813">
    <property type="term" value="C:centrosome"/>
    <property type="evidence" value="ECO:0007669"/>
    <property type="project" value="TreeGrafter"/>
</dbReference>
<dbReference type="InterPro" id="IPR019734">
    <property type="entry name" value="TPR_rpt"/>
</dbReference>
<reference evidence="1" key="1">
    <citation type="journal article" date="2023" name="G3 (Bethesda)">
        <title>Whole genome assembly and annotation of the endangered Caribbean coral Acropora cervicornis.</title>
        <authorList>
            <person name="Selwyn J.D."/>
            <person name="Vollmer S.V."/>
        </authorList>
    </citation>
    <scope>NUCLEOTIDE SEQUENCE</scope>
    <source>
        <strain evidence="1">K2</strain>
    </source>
</reference>
<dbReference type="Gene3D" id="1.25.10.10">
    <property type="entry name" value="Leucine-rich Repeat Variant"/>
    <property type="match status" value="1"/>
</dbReference>
<proteinExistence type="predicted"/>
<organism evidence="1 2">
    <name type="scientific">Acropora cervicornis</name>
    <name type="common">Staghorn coral</name>
    <dbReference type="NCBI Taxonomy" id="6130"/>
    <lineage>
        <taxon>Eukaryota</taxon>
        <taxon>Metazoa</taxon>
        <taxon>Cnidaria</taxon>
        <taxon>Anthozoa</taxon>
        <taxon>Hexacorallia</taxon>
        <taxon>Scleractinia</taxon>
        <taxon>Astrocoeniina</taxon>
        <taxon>Acroporidae</taxon>
        <taxon>Acropora</taxon>
    </lineage>
</organism>
<evidence type="ECO:0000313" key="2">
    <source>
        <dbReference type="Proteomes" id="UP001249851"/>
    </source>
</evidence>
<dbReference type="GO" id="GO:0070286">
    <property type="term" value="P:axonemal dynein complex assembly"/>
    <property type="evidence" value="ECO:0007669"/>
    <property type="project" value="TreeGrafter"/>
</dbReference>
<dbReference type="SUPFAM" id="SSF48452">
    <property type="entry name" value="TPR-like"/>
    <property type="match status" value="1"/>
</dbReference>
<keyword evidence="2" id="KW-1185">Reference proteome</keyword>
<accession>A0AAD9QSI1</accession>
<dbReference type="GO" id="GO:0005737">
    <property type="term" value="C:cytoplasm"/>
    <property type="evidence" value="ECO:0007669"/>
    <property type="project" value="TreeGrafter"/>
</dbReference>
<dbReference type="InterPro" id="IPR043195">
    <property type="entry name" value="TTC12"/>
</dbReference>
<dbReference type="AlphaFoldDB" id="A0AAD9QSI1"/>
<sequence>MEETSDKEEEFKKFLGKVDEIDAIMKDLTCDDLERQNKAQSAADEFLKRHRTENALDSDEDGGQFKTNFNRTVISKGRKEGKLHPSSSTLDQIERRLREAGEVCAAEKLKGKGNDAFNKGQYTEAIGHYNMAITKFSSNPVLYTNRAQIDPKCVKAFVHKAKALQAQGKFDEAITVLKSPIEVAPKQEKILKGYIAEAESAKQRLQEEKESSLATSQYLDATRRLLVLLDNNTNKTIFRCYGGFQIIELNKKIRGYWEDYNVDEFLKKDHTPCFNHLLRDPTSPVIRTSVASFLHQLSQTEKGRLGLTACKDVKWVTEALFLLVQRGTNTAVVAIFCEKIRDLVDKDFLSISQKFVLRLCEENSTASREPTDNWSLVSSGLSALANMARDTYIRNRIADDQQWWETAIKFLDAGPKLVAPLIGLLNVGYDEICERSLASLRHLLNHSTEALNQACDQKIFIHVMQILKVAVASTHFPVCWGASTRETVKRYSIKILTLCTMERKEAREAVVKEKEEVTNHLAKVNGVVEILLKHATNDKLSNDVKQNAAICLAKLATSDERLLVIIM</sequence>
<dbReference type="InterPro" id="IPR016024">
    <property type="entry name" value="ARM-type_fold"/>
</dbReference>
<reference evidence="1" key="2">
    <citation type="journal article" date="2023" name="Science">
        <title>Genomic signatures of disease resistance in endangered staghorn corals.</title>
        <authorList>
            <person name="Vollmer S.V."/>
            <person name="Selwyn J.D."/>
            <person name="Despard B.A."/>
            <person name="Roesel C.L."/>
        </authorList>
    </citation>
    <scope>NUCLEOTIDE SEQUENCE</scope>
    <source>
        <strain evidence="1">K2</strain>
    </source>
</reference>
<comment type="caution">
    <text evidence="1">The sequence shown here is derived from an EMBL/GenBank/DDBJ whole genome shotgun (WGS) entry which is preliminary data.</text>
</comment>
<dbReference type="SMART" id="SM00028">
    <property type="entry name" value="TPR"/>
    <property type="match status" value="2"/>
</dbReference>
<dbReference type="Proteomes" id="UP001249851">
    <property type="component" value="Unassembled WGS sequence"/>
</dbReference>